<accession>A0A0F9LDP3</accession>
<dbReference type="PANTHER" id="PTHR12147:SF26">
    <property type="entry name" value="PEPTIDASE M28 DOMAIN-CONTAINING PROTEIN"/>
    <property type="match status" value="1"/>
</dbReference>
<evidence type="ECO:0000313" key="3">
    <source>
        <dbReference type="EMBL" id="KKM25545.1"/>
    </source>
</evidence>
<dbReference type="AlphaFoldDB" id="A0A0F9LDP3"/>
<dbReference type="SUPFAM" id="SSF53187">
    <property type="entry name" value="Zn-dependent exopeptidases"/>
    <property type="match status" value="1"/>
</dbReference>
<proteinExistence type="predicted"/>
<dbReference type="EMBL" id="LAZR01012695">
    <property type="protein sequence ID" value="KKM25545.1"/>
    <property type="molecule type" value="Genomic_DNA"/>
</dbReference>
<feature type="transmembrane region" description="Helical" evidence="1">
    <location>
        <begin position="174"/>
        <end position="197"/>
    </location>
</feature>
<dbReference type="InterPro" id="IPR045175">
    <property type="entry name" value="M28_fam"/>
</dbReference>
<comment type="caution">
    <text evidence="3">The sequence shown here is derived from an EMBL/GenBank/DDBJ whole genome shotgun (WGS) entry which is preliminary data.</text>
</comment>
<feature type="transmembrane region" description="Helical" evidence="1">
    <location>
        <begin position="72"/>
        <end position="89"/>
    </location>
</feature>
<feature type="transmembrane region" description="Helical" evidence="1">
    <location>
        <begin position="95"/>
        <end position="113"/>
    </location>
</feature>
<reference evidence="3" key="1">
    <citation type="journal article" date="2015" name="Nature">
        <title>Complex archaea that bridge the gap between prokaryotes and eukaryotes.</title>
        <authorList>
            <person name="Spang A."/>
            <person name="Saw J.H."/>
            <person name="Jorgensen S.L."/>
            <person name="Zaremba-Niedzwiedzka K."/>
            <person name="Martijn J."/>
            <person name="Lind A.E."/>
            <person name="van Eijk R."/>
            <person name="Schleper C."/>
            <person name="Guy L."/>
            <person name="Ettema T.J."/>
        </authorList>
    </citation>
    <scope>NUCLEOTIDE SEQUENCE</scope>
</reference>
<sequence>MTKLAGKHQNKLFNERNLFEHVEQFSFPRLCGTQGEINAVNLADHTFRRISFEANKIRRQNFEFSDFYSKNLIKFFIFLNLMFILIISLVSFMDIVFLLTLSGIFTIFLIFLIKSLKEKDKPRFWGEYFGYKISATNVFVKVPALRTPESKAGNLVISAHLDTKSQSFKTLWRIITYNLWLFSTITLVILILLKTIYNHRISIVLTLNKYNFTYIDIIILSVLIIIILSNCILLVLQTDNFSLGALDNASGMAIVFELSRYFKDNPLNNFNLWFVLFSGEELGTMGSRTFLKNNESLFKKNLFFQLNFDMVSCIPSKHNYLEFIQSYGVHYRSKQTQIFKNCLKKVAEFENIPLNLLKAPVGAHTDSVPFRSKGFDAIDIVTFGAAKYVHGKEDTLDKVDPFVLKEACILTQRTLILIDDLLPAFSRRTKKKFIEMINGRKEIDVFN</sequence>
<dbReference type="Pfam" id="PF04389">
    <property type="entry name" value="Peptidase_M28"/>
    <property type="match status" value="1"/>
</dbReference>
<keyword evidence="1" id="KW-0472">Membrane</keyword>
<evidence type="ECO:0000256" key="1">
    <source>
        <dbReference type="SAM" id="Phobius"/>
    </source>
</evidence>
<keyword evidence="1" id="KW-1133">Transmembrane helix</keyword>
<organism evidence="3">
    <name type="scientific">marine sediment metagenome</name>
    <dbReference type="NCBI Taxonomy" id="412755"/>
    <lineage>
        <taxon>unclassified sequences</taxon>
        <taxon>metagenomes</taxon>
        <taxon>ecological metagenomes</taxon>
    </lineage>
</organism>
<evidence type="ECO:0000259" key="2">
    <source>
        <dbReference type="Pfam" id="PF04389"/>
    </source>
</evidence>
<protein>
    <recommendedName>
        <fullName evidence="2">Peptidase M28 domain-containing protein</fullName>
    </recommendedName>
</protein>
<name>A0A0F9LDP3_9ZZZZ</name>
<feature type="transmembrane region" description="Helical" evidence="1">
    <location>
        <begin position="217"/>
        <end position="236"/>
    </location>
</feature>
<feature type="domain" description="Peptidase M28" evidence="2">
    <location>
        <begin position="243"/>
        <end position="405"/>
    </location>
</feature>
<dbReference type="GO" id="GO:0006508">
    <property type="term" value="P:proteolysis"/>
    <property type="evidence" value="ECO:0007669"/>
    <property type="project" value="InterPro"/>
</dbReference>
<dbReference type="InterPro" id="IPR007484">
    <property type="entry name" value="Peptidase_M28"/>
</dbReference>
<keyword evidence="1" id="KW-0812">Transmembrane</keyword>
<dbReference type="Gene3D" id="3.40.630.10">
    <property type="entry name" value="Zn peptidases"/>
    <property type="match status" value="1"/>
</dbReference>
<dbReference type="GO" id="GO:0008235">
    <property type="term" value="F:metalloexopeptidase activity"/>
    <property type="evidence" value="ECO:0007669"/>
    <property type="project" value="InterPro"/>
</dbReference>
<dbReference type="PANTHER" id="PTHR12147">
    <property type="entry name" value="METALLOPEPTIDASE M28 FAMILY MEMBER"/>
    <property type="match status" value="1"/>
</dbReference>
<gene>
    <name evidence="3" type="ORF">LCGC14_1593910</name>
</gene>